<gene>
    <name evidence="1" type="ORF">Pint_10449</name>
</gene>
<dbReference type="EMBL" id="CM047747">
    <property type="protein sequence ID" value="KAJ0016749.1"/>
    <property type="molecule type" value="Genomic_DNA"/>
</dbReference>
<accession>A0ACC0XEN0</accession>
<reference evidence="2" key="1">
    <citation type="journal article" date="2023" name="G3 (Bethesda)">
        <title>Genome assembly and association tests identify interacting loci associated with vigor, precocity, and sex in interspecific pistachio rootstocks.</title>
        <authorList>
            <person name="Palmer W."/>
            <person name="Jacygrad E."/>
            <person name="Sagayaradj S."/>
            <person name="Cavanaugh K."/>
            <person name="Han R."/>
            <person name="Bertier L."/>
            <person name="Beede B."/>
            <person name="Kafkas S."/>
            <person name="Golino D."/>
            <person name="Preece J."/>
            <person name="Michelmore R."/>
        </authorList>
    </citation>
    <scope>NUCLEOTIDE SEQUENCE [LARGE SCALE GENOMIC DNA]</scope>
</reference>
<name>A0ACC0XEN0_9ROSI</name>
<evidence type="ECO:0000313" key="1">
    <source>
        <dbReference type="EMBL" id="KAJ0016749.1"/>
    </source>
</evidence>
<keyword evidence="2" id="KW-1185">Reference proteome</keyword>
<proteinExistence type="predicted"/>
<comment type="caution">
    <text evidence="1">The sequence shown here is derived from an EMBL/GenBank/DDBJ whole genome shotgun (WGS) entry which is preliminary data.</text>
</comment>
<organism evidence="1 2">
    <name type="scientific">Pistacia integerrima</name>
    <dbReference type="NCBI Taxonomy" id="434235"/>
    <lineage>
        <taxon>Eukaryota</taxon>
        <taxon>Viridiplantae</taxon>
        <taxon>Streptophyta</taxon>
        <taxon>Embryophyta</taxon>
        <taxon>Tracheophyta</taxon>
        <taxon>Spermatophyta</taxon>
        <taxon>Magnoliopsida</taxon>
        <taxon>eudicotyledons</taxon>
        <taxon>Gunneridae</taxon>
        <taxon>Pentapetalae</taxon>
        <taxon>rosids</taxon>
        <taxon>malvids</taxon>
        <taxon>Sapindales</taxon>
        <taxon>Anacardiaceae</taxon>
        <taxon>Pistacia</taxon>
    </lineage>
</organism>
<dbReference type="Proteomes" id="UP001163603">
    <property type="component" value="Chromosome 12"/>
</dbReference>
<sequence>MRLRKFVSTVVEELFPMMPHFFALGYLGVKDLLSVERVCRITDIGLKRVLESNPGMKKIRMETPSGIIDSIPAWIKFFVQALGEIPYNGIYYDPLEEVWFCNLLFL</sequence>
<evidence type="ECO:0000313" key="2">
    <source>
        <dbReference type="Proteomes" id="UP001163603"/>
    </source>
</evidence>
<protein>
    <submittedName>
        <fullName evidence="1">Uncharacterized protein</fullName>
    </submittedName>
</protein>